<dbReference type="SUPFAM" id="SSF56436">
    <property type="entry name" value="C-type lectin-like"/>
    <property type="match status" value="1"/>
</dbReference>
<dbReference type="InterPro" id="IPR005532">
    <property type="entry name" value="SUMF_dom"/>
</dbReference>
<proteinExistence type="predicted"/>
<protein>
    <submittedName>
        <fullName evidence="2">SUMF1/EgtB/PvdO family nonheme iron enzyme</fullName>
    </submittedName>
</protein>
<dbReference type="Proteomes" id="UP000435304">
    <property type="component" value="Unassembled WGS sequence"/>
</dbReference>
<dbReference type="PANTHER" id="PTHR23150">
    <property type="entry name" value="SULFATASE MODIFYING FACTOR 1, 2"/>
    <property type="match status" value="1"/>
</dbReference>
<reference evidence="2 3" key="1">
    <citation type="submission" date="2019-12" db="EMBL/GenBank/DDBJ databases">
        <title>Auraticoccus cholistani sp. nov., an actinomycete isolated from soil of Cholistan desert.</title>
        <authorList>
            <person name="Cheema M.T."/>
        </authorList>
    </citation>
    <scope>NUCLEOTIDE SEQUENCE [LARGE SCALE GENOMIC DNA]</scope>
    <source>
        <strain evidence="2 3">F435</strain>
    </source>
</reference>
<sequence length="275" mass="30024">MGSDSDEVFPADGEGPVRQVSTGAYAIAAHAVTNADFAEFVAATGYRTDAERFGWSFVFHLLVHPGAREHVVDAAVPGAPWWRGVRGATWSAPGGPGSDLDGLLDHPVVHVSYADAQAYVAWRGARLPTEAEWERAARGGLEQATYPWGDELTPGGQHRANIWQGVFPERNTLEDGFLGTAPVDAFEPNGYGLHNTSGNVWEWTSDLFSATYHRHDKPATRENPQGPRYGLSRVVRGGSYLCHRSYCNRYRVAARTSVTDDSSLGHTGFRVVVDR</sequence>
<comment type="caution">
    <text evidence="2">The sequence shown here is derived from an EMBL/GenBank/DDBJ whole genome shotgun (WGS) entry which is preliminary data.</text>
</comment>
<dbReference type="InterPro" id="IPR042095">
    <property type="entry name" value="SUMF_sf"/>
</dbReference>
<name>A0A6A9UX12_9ACTN</name>
<evidence type="ECO:0000259" key="1">
    <source>
        <dbReference type="Pfam" id="PF03781"/>
    </source>
</evidence>
<evidence type="ECO:0000313" key="2">
    <source>
        <dbReference type="EMBL" id="MVA76182.1"/>
    </source>
</evidence>
<dbReference type="Gene3D" id="3.90.1580.10">
    <property type="entry name" value="paralog of FGE (formylglycine-generating enzyme)"/>
    <property type="match status" value="1"/>
</dbReference>
<dbReference type="AlphaFoldDB" id="A0A6A9UX12"/>
<keyword evidence="3" id="KW-1185">Reference proteome</keyword>
<gene>
    <name evidence="2" type="ORF">GC722_09120</name>
</gene>
<evidence type="ECO:0000313" key="3">
    <source>
        <dbReference type="Proteomes" id="UP000435304"/>
    </source>
</evidence>
<dbReference type="InterPro" id="IPR016187">
    <property type="entry name" value="CTDL_fold"/>
</dbReference>
<dbReference type="PANTHER" id="PTHR23150:SF19">
    <property type="entry name" value="FORMYLGLYCINE-GENERATING ENZYME"/>
    <property type="match status" value="1"/>
</dbReference>
<dbReference type="InterPro" id="IPR051043">
    <property type="entry name" value="Sulfatase_Mod_Factor_Kinase"/>
</dbReference>
<feature type="domain" description="Sulfatase-modifying factor enzyme-like" evidence="1">
    <location>
        <begin position="1"/>
        <end position="272"/>
    </location>
</feature>
<dbReference type="GO" id="GO:0120147">
    <property type="term" value="F:formylglycine-generating oxidase activity"/>
    <property type="evidence" value="ECO:0007669"/>
    <property type="project" value="TreeGrafter"/>
</dbReference>
<dbReference type="EMBL" id="WPCU01000005">
    <property type="protein sequence ID" value="MVA76182.1"/>
    <property type="molecule type" value="Genomic_DNA"/>
</dbReference>
<organism evidence="2 3">
    <name type="scientific">Auraticoccus cholistanensis</name>
    <dbReference type="NCBI Taxonomy" id="2656650"/>
    <lineage>
        <taxon>Bacteria</taxon>
        <taxon>Bacillati</taxon>
        <taxon>Actinomycetota</taxon>
        <taxon>Actinomycetes</taxon>
        <taxon>Propionibacteriales</taxon>
        <taxon>Propionibacteriaceae</taxon>
        <taxon>Auraticoccus</taxon>
    </lineage>
</organism>
<accession>A0A6A9UX12</accession>
<dbReference type="Pfam" id="PF03781">
    <property type="entry name" value="FGE-sulfatase"/>
    <property type="match status" value="1"/>
</dbReference>